<sequence>MRLLDALEDPGLLVEHCPEGLGDDALGLDRGGGEHQGHTGCCGPGAPAPDLVGAATGDGDRRDAVERALLKGVLAGGLPRRDGVGVGADQVVARVGRGAEQRGPDHPAQQLVGAVDELGAREGGQGEQSVEAHAAHQVRAGRVGWGCLSRGCLGCLWCLGCGGRWQLRVNKAAILGNIHHEATVIALDSVAASVRGNTEDHSPHRRSAVAASETLWPAAVSERSVGLLHGQPRRARVLGSFPTALYLQVGGHAEVLPVVTPDGLRLPTALAVATVLPTVGWGTQPGDEVVVGGGEVRLSGLTIRALRTWRPHQVAAAEAGAGVLSAPLAPLRLAWRASARTLTDGLLAGDLGSLTDRVGTLVGAGPGLTPSGDDVLCGILLGLRLHPRGSDALRERLWAAVRPRLMTTTSLSAALLTEAEQGYAVAPVVRLVEALAGHDGGHDAGHDPGPVEAVQAVLAIGHSSGADLLGGLAGCLDALDALDSPDLLHQIPRLATTRRSLP</sequence>
<dbReference type="InterPro" id="IPR021530">
    <property type="entry name" value="AllH-like"/>
</dbReference>
<dbReference type="Pfam" id="PF11392">
    <property type="entry name" value="AllH"/>
    <property type="match status" value="1"/>
</dbReference>
<keyword evidence="2" id="KW-1185">Reference proteome</keyword>
<name>A0A502D1Q6_9MICO</name>
<dbReference type="Proteomes" id="UP000317722">
    <property type="component" value="Unassembled WGS sequence"/>
</dbReference>
<reference evidence="1 2" key="1">
    <citation type="journal article" date="2019" name="Environ. Microbiol.">
        <title>Species interactions and distinct microbial communities in high Arctic permafrost affected cryosols are associated with the CH4 and CO2 gas fluxes.</title>
        <authorList>
            <person name="Altshuler I."/>
            <person name="Hamel J."/>
            <person name="Turney S."/>
            <person name="Magnuson E."/>
            <person name="Levesque R."/>
            <person name="Greer C."/>
            <person name="Whyte L.G."/>
        </authorList>
    </citation>
    <scope>NUCLEOTIDE SEQUENCE [LARGE SCALE GENOMIC DNA]</scope>
    <source>
        <strain evidence="1 2">S9.3A</strain>
    </source>
</reference>
<evidence type="ECO:0000313" key="1">
    <source>
        <dbReference type="EMBL" id="TPG19098.1"/>
    </source>
</evidence>
<proteinExistence type="predicted"/>
<dbReference type="AlphaFoldDB" id="A0A502D1Q6"/>
<evidence type="ECO:0000313" key="2">
    <source>
        <dbReference type="Proteomes" id="UP000317722"/>
    </source>
</evidence>
<dbReference type="EMBL" id="RCZM01000001">
    <property type="protein sequence ID" value="TPG19098.1"/>
    <property type="molecule type" value="Genomic_DNA"/>
</dbReference>
<organism evidence="1 2">
    <name type="scientific">Pedococcus bigeumensis</name>
    <dbReference type="NCBI Taxonomy" id="433644"/>
    <lineage>
        <taxon>Bacteria</taxon>
        <taxon>Bacillati</taxon>
        <taxon>Actinomycetota</taxon>
        <taxon>Actinomycetes</taxon>
        <taxon>Micrococcales</taxon>
        <taxon>Intrasporangiaceae</taxon>
        <taxon>Pedococcus</taxon>
    </lineage>
</organism>
<accession>A0A502D1Q6</accession>
<gene>
    <name evidence="1" type="ORF">EAH86_00845</name>
</gene>
<comment type="caution">
    <text evidence="1">The sequence shown here is derived from an EMBL/GenBank/DDBJ whole genome shotgun (WGS) entry which is preliminary data.</text>
</comment>
<dbReference type="OrthoDB" id="4871333at2"/>
<protein>
    <submittedName>
        <fullName evidence="1">DUF2877 domain-containing protein</fullName>
    </submittedName>
</protein>